<evidence type="ECO:0000256" key="10">
    <source>
        <dbReference type="ARBA" id="ARBA00044770"/>
    </source>
</evidence>
<feature type="transmembrane region" description="Helical" evidence="12">
    <location>
        <begin position="256"/>
        <end position="277"/>
    </location>
</feature>
<keyword evidence="3" id="KW-0808">Transferase</keyword>
<evidence type="ECO:0000256" key="2">
    <source>
        <dbReference type="ARBA" id="ARBA00022676"/>
    </source>
</evidence>
<keyword evidence="2" id="KW-0328">Glycosyltransferase</keyword>
<proteinExistence type="predicted"/>
<evidence type="ECO:0000313" key="13">
    <source>
        <dbReference type="EMBL" id="SUZ97353.1"/>
    </source>
</evidence>
<feature type="transmembrane region" description="Helical" evidence="12">
    <location>
        <begin position="65"/>
        <end position="82"/>
    </location>
</feature>
<evidence type="ECO:0000256" key="11">
    <source>
        <dbReference type="ARBA" id="ARBA00049902"/>
    </source>
</evidence>
<evidence type="ECO:0000256" key="12">
    <source>
        <dbReference type="SAM" id="Phobius"/>
    </source>
</evidence>
<evidence type="ECO:0000256" key="9">
    <source>
        <dbReference type="ARBA" id="ARBA00032370"/>
    </source>
</evidence>
<reference evidence="13" key="1">
    <citation type="submission" date="2018-05" db="EMBL/GenBank/DDBJ databases">
        <authorList>
            <person name="Lanie J.A."/>
            <person name="Ng W.-L."/>
            <person name="Kazmierczak K.M."/>
            <person name="Andrzejewski T.M."/>
            <person name="Davidsen T.M."/>
            <person name="Wayne K.J."/>
            <person name="Tettelin H."/>
            <person name="Glass J.I."/>
            <person name="Rusch D."/>
            <person name="Podicherti R."/>
            <person name="Tsui H.-C.T."/>
            <person name="Winkler M.E."/>
        </authorList>
    </citation>
    <scope>NUCLEOTIDE SEQUENCE</scope>
</reference>
<dbReference type="GO" id="GO:0032153">
    <property type="term" value="C:cell division site"/>
    <property type="evidence" value="ECO:0007669"/>
    <property type="project" value="TreeGrafter"/>
</dbReference>
<protein>
    <recommendedName>
        <fullName evidence="10">peptidoglycan glycosyltransferase</fullName>
        <ecNumber evidence="10">2.4.99.28</ecNumber>
    </recommendedName>
    <alternativeName>
        <fullName evidence="9">Peptidoglycan polymerase</fullName>
    </alternativeName>
</protein>
<sequence>MSLVGLIIFTILLISILLLDYEIKGSKRWIKISNISIQPSEFIKPFFLMLSAWFLCKGIEGKKIYLNILFFSFFVLVGLIILQPDFGMTFLLSASFFCQLFIAGLSILLVTVFFVMLLALSVTSYYVFDHVNKRINDFFDPSADRYQIDLSLKAFKSGGFFGKGPGQGVLKEKIPDANTDFIFAVAGEELGFIFCSLIILLILILIIRFLLQLLKYKEPYVIIAIVGLICSYGLQSLINIFSTLGIIPTKGMTLPFISYGGSSMISSSILFGFLLSLTKQKK</sequence>
<comment type="subcellular location">
    <subcellularLocation>
        <location evidence="1">Membrane</location>
        <topology evidence="1">Multi-pass membrane protein</topology>
    </subcellularLocation>
</comment>
<feature type="transmembrane region" description="Helical" evidence="12">
    <location>
        <begin position="94"/>
        <end position="120"/>
    </location>
</feature>
<dbReference type="GO" id="GO:0008955">
    <property type="term" value="F:peptidoglycan glycosyltransferase activity"/>
    <property type="evidence" value="ECO:0007669"/>
    <property type="project" value="UniProtKB-EC"/>
</dbReference>
<dbReference type="GO" id="GO:0008360">
    <property type="term" value="P:regulation of cell shape"/>
    <property type="evidence" value="ECO:0007669"/>
    <property type="project" value="UniProtKB-KW"/>
</dbReference>
<dbReference type="InterPro" id="IPR018365">
    <property type="entry name" value="Cell_cycle_FtsW-rel_CS"/>
</dbReference>
<keyword evidence="8 12" id="KW-0472">Membrane</keyword>
<dbReference type="Pfam" id="PF01098">
    <property type="entry name" value="FTSW_RODA_SPOVE"/>
    <property type="match status" value="1"/>
</dbReference>
<dbReference type="GO" id="GO:0009252">
    <property type="term" value="P:peptidoglycan biosynthetic process"/>
    <property type="evidence" value="ECO:0007669"/>
    <property type="project" value="UniProtKB-KW"/>
</dbReference>
<keyword evidence="5" id="KW-0133">Cell shape</keyword>
<dbReference type="GO" id="GO:0015648">
    <property type="term" value="F:lipid-linked peptidoglycan transporter activity"/>
    <property type="evidence" value="ECO:0007669"/>
    <property type="project" value="TreeGrafter"/>
</dbReference>
<feature type="transmembrane region" description="Helical" evidence="12">
    <location>
        <begin position="190"/>
        <end position="211"/>
    </location>
</feature>
<dbReference type="GO" id="GO:0051301">
    <property type="term" value="P:cell division"/>
    <property type="evidence" value="ECO:0007669"/>
    <property type="project" value="InterPro"/>
</dbReference>
<evidence type="ECO:0000256" key="8">
    <source>
        <dbReference type="ARBA" id="ARBA00023136"/>
    </source>
</evidence>
<dbReference type="GO" id="GO:0005886">
    <property type="term" value="C:plasma membrane"/>
    <property type="evidence" value="ECO:0007669"/>
    <property type="project" value="TreeGrafter"/>
</dbReference>
<dbReference type="PANTHER" id="PTHR30474">
    <property type="entry name" value="CELL CYCLE PROTEIN"/>
    <property type="match status" value="1"/>
</dbReference>
<dbReference type="InterPro" id="IPR001182">
    <property type="entry name" value="FtsW/RodA"/>
</dbReference>
<dbReference type="EMBL" id="UINC01002501">
    <property type="protein sequence ID" value="SUZ97353.1"/>
    <property type="molecule type" value="Genomic_DNA"/>
</dbReference>
<keyword evidence="7 12" id="KW-1133">Transmembrane helix</keyword>
<organism evidence="13">
    <name type="scientific">marine metagenome</name>
    <dbReference type="NCBI Taxonomy" id="408172"/>
    <lineage>
        <taxon>unclassified sequences</taxon>
        <taxon>metagenomes</taxon>
        <taxon>ecological metagenomes</taxon>
    </lineage>
</organism>
<evidence type="ECO:0000256" key="1">
    <source>
        <dbReference type="ARBA" id="ARBA00004141"/>
    </source>
</evidence>
<keyword evidence="6" id="KW-0573">Peptidoglycan synthesis</keyword>
<evidence type="ECO:0000256" key="3">
    <source>
        <dbReference type="ARBA" id="ARBA00022679"/>
    </source>
</evidence>
<gene>
    <name evidence="13" type="ORF">METZ01_LOCUS50207</name>
</gene>
<evidence type="ECO:0000256" key="5">
    <source>
        <dbReference type="ARBA" id="ARBA00022960"/>
    </source>
</evidence>
<accession>A0A381S8D5</accession>
<evidence type="ECO:0000256" key="4">
    <source>
        <dbReference type="ARBA" id="ARBA00022692"/>
    </source>
</evidence>
<dbReference type="PROSITE" id="PS00428">
    <property type="entry name" value="FTSW_RODA_SPOVE"/>
    <property type="match status" value="1"/>
</dbReference>
<dbReference type="EC" id="2.4.99.28" evidence="10"/>
<evidence type="ECO:0000256" key="6">
    <source>
        <dbReference type="ARBA" id="ARBA00022984"/>
    </source>
</evidence>
<evidence type="ECO:0000256" key="7">
    <source>
        <dbReference type="ARBA" id="ARBA00022989"/>
    </source>
</evidence>
<keyword evidence="4 12" id="KW-0812">Transmembrane</keyword>
<dbReference type="PANTHER" id="PTHR30474:SF2">
    <property type="entry name" value="PEPTIDOGLYCAN GLYCOSYLTRANSFERASE FTSW-RELATED"/>
    <property type="match status" value="1"/>
</dbReference>
<feature type="transmembrane region" description="Helical" evidence="12">
    <location>
        <begin position="220"/>
        <end position="244"/>
    </location>
</feature>
<dbReference type="AlphaFoldDB" id="A0A381S8D5"/>
<name>A0A381S8D5_9ZZZZ</name>
<feature type="transmembrane region" description="Helical" evidence="12">
    <location>
        <begin position="6"/>
        <end position="21"/>
    </location>
</feature>
<comment type="catalytic activity">
    <reaction evidence="11">
        <text>[GlcNAc-(1-&gt;4)-Mur2Ac(oyl-L-Ala-gamma-D-Glu-L-Lys-D-Ala-D-Ala)](n)-di-trans,octa-cis-undecaprenyl diphosphate + beta-D-GlcNAc-(1-&gt;4)-Mur2Ac(oyl-L-Ala-gamma-D-Glu-L-Lys-D-Ala-D-Ala)-di-trans,octa-cis-undecaprenyl diphosphate = [GlcNAc-(1-&gt;4)-Mur2Ac(oyl-L-Ala-gamma-D-Glu-L-Lys-D-Ala-D-Ala)](n+1)-di-trans,octa-cis-undecaprenyl diphosphate + di-trans,octa-cis-undecaprenyl diphosphate + H(+)</text>
        <dbReference type="Rhea" id="RHEA:23708"/>
        <dbReference type="Rhea" id="RHEA-COMP:9602"/>
        <dbReference type="Rhea" id="RHEA-COMP:9603"/>
        <dbReference type="ChEBI" id="CHEBI:15378"/>
        <dbReference type="ChEBI" id="CHEBI:58405"/>
        <dbReference type="ChEBI" id="CHEBI:60033"/>
        <dbReference type="ChEBI" id="CHEBI:78435"/>
        <dbReference type="EC" id="2.4.99.28"/>
    </reaction>
</comment>